<accession>G5JY93</accession>
<keyword evidence="2" id="KW-1185">Reference proteome</keyword>
<evidence type="ECO:0000313" key="1">
    <source>
        <dbReference type="EMBL" id="EHJ51893.1"/>
    </source>
</evidence>
<sequence>MGVAVLGIMVFDKVYDNKEKIADSLVTTTKKATKAVEDVADKVGDAVSDFGKTLGGVFG</sequence>
<dbReference type="RefSeq" id="WP_003079216.1">
    <property type="nucleotide sequence ID" value="NZ_AEUW02000001.1"/>
</dbReference>
<gene>
    <name evidence="1" type="ORF">STRMA_0154</name>
</gene>
<reference evidence="1 2" key="1">
    <citation type="journal article" date="2014" name="Int. J. Syst. Evol. Microbiol.">
        <title>Phylogenomics and the dynamic genome evolution of the genus Streptococcus.</title>
        <authorList>
            <consortium name="The Broad Institute Genome Sequencing Platform"/>
            <person name="Richards V.P."/>
            <person name="Palmer S.R."/>
            <person name="Pavinski Bitar P.D."/>
            <person name="Qin X."/>
            <person name="Weinstock G.M."/>
            <person name="Highlander S.K."/>
            <person name="Town C.D."/>
            <person name="Burne R.A."/>
            <person name="Stanhope M.J."/>
        </authorList>
    </citation>
    <scope>NUCLEOTIDE SEQUENCE [LARGE SCALE GENOMIC DNA]</scope>
    <source>
        <strain evidence="1 2">NCTC 11558</strain>
    </source>
</reference>
<proteinExistence type="predicted"/>
<name>G5JY93_9STRE</name>
<dbReference type="AlphaFoldDB" id="G5JY93"/>
<protein>
    <submittedName>
        <fullName evidence="1">Uncharacterized protein</fullName>
    </submittedName>
</protein>
<evidence type="ECO:0000313" key="2">
    <source>
        <dbReference type="Proteomes" id="UP000003573"/>
    </source>
</evidence>
<dbReference type="Proteomes" id="UP000003573">
    <property type="component" value="Unassembled WGS sequence"/>
</dbReference>
<dbReference type="EMBL" id="AEUW02000001">
    <property type="protein sequence ID" value="EHJ51893.1"/>
    <property type="molecule type" value="Genomic_DNA"/>
</dbReference>
<comment type="caution">
    <text evidence="1">The sequence shown here is derived from an EMBL/GenBank/DDBJ whole genome shotgun (WGS) entry which is preliminary data.</text>
</comment>
<organism evidence="1 2">
    <name type="scientific">Streptococcus macacae NCTC 11558</name>
    <dbReference type="NCBI Taxonomy" id="764298"/>
    <lineage>
        <taxon>Bacteria</taxon>
        <taxon>Bacillati</taxon>
        <taxon>Bacillota</taxon>
        <taxon>Bacilli</taxon>
        <taxon>Lactobacillales</taxon>
        <taxon>Streptococcaceae</taxon>
        <taxon>Streptococcus</taxon>
    </lineage>
</organism>
<dbReference type="STRING" id="764298.STRMA_0154"/>